<evidence type="ECO:0008006" key="4">
    <source>
        <dbReference type="Google" id="ProtNLM"/>
    </source>
</evidence>
<gene>
    <name evidence="2" type="ORF">LFZ56_18440</name>
</gene>
<keyword evidence="3" id="KW-1185">Reference proteome</keyword>
<sequence length="104" mass="11228">MKKSSLCCYLFCVAVSASSAALAATAPVSTGVIHFKGRIVEYGCNLSPHARNVEVSCLRNTLPHLQTFSTESGGVIPLMNGIATVRHMSLKGHPEIQQLIIQYR</sequence>
<reference evidence="2 3" key="1">
    <citation type="submission" date="2017-06" db="EMBL/GenBank/DDBJ databases">
        <title>Salmonella reference genomes for public health.</title>
        <authorList>
            <person name="Robertson J."/>
            <person name="Yoshida C."/>
            <person name="Gurnik S."/>
            <person name="Nash J."/>
        </authorList>
    </citation>
    <scope>NUCLEOTIDE SEQUENCE [LARGE SCALE GENOMIC DNA]</scope>
    <source>
        <strain evidence="2 3">SA19983605</strain>
    </source>
</reference>
<dbReference type="GeneID" id="44983070"/>
<evidence type="ECO:0000313" key="2">
    <source>
        <dbReference type="EMBL" id="ASG56076.1"/>
    </source>
</evidence>
<dbReference type="AlphaFoldDB" id="A0A248KD05"/>
<dbReference type="Proteomes" id="UP000197991">
    <property type="component" value="Chromosome"/>
</dbReference>
<dbReference type="OrthoDB" id="6046808at2"/>
<proteinExistence type="predicted"/>
<feature type="chain" id="PRO_5011774546" description="Type 1 fimbrial protein" evidence="1">
    <location>
        <begin position="24"/>
        <end position="104"/>
    </location>
</feature>
<keyword evidence="1" id="KW-0732">Signal</keyword>
<name>A0A248KD05_SALBN</name>
<evidence type="ECO:0000256" key="1">
    <source>
        <dbReference type="SAM" id="SignalP"/>
    </source>
</evidence>
<dbReference type="RefSeq" id="WP_038393753.1">
    <property type="nucleotide sequence ID" value="NZ_CP022120.1"/>
</dbReference>
<protein>
    <recommendedName>
        <fullName evidence="4">Type 1 fimbrial protein</fullName>
    </recommendedName>
</protein>
<evidence type="ECO:0000313" key="3">
    <source>
        <dbReference type="Proteomes" id="UP000197991"/>
    </source>
</evidence>
<dbReference type="EMBL" id="CP022120">
    <property type="protein sequence ID" value="ASG56076.1"/>
    <property type="molecule type" value="Genomic_DNA"/>
</dbReference>
<accession>A0A248KD05</accession>
<organism evidence="2 3">
    <name type="scientific">Salmonella bongori serovar 66:z41:- str. SA19983605</name>
    <dbReference type="NCBI Taxonomy" id="1243617"/>
    <lineage>
        <taxon>Bacteria</taxon>
        <taxon>Pseudomonadati</taxon>
        <taxon>Pseudomonadota</taxon>
        <taxon>Gammaproteobacteria</taxon>
        <taxon>Enterobacterales</taxon>
        <taxon>Enterobacteriaceae</taxon>
        <taxon>Salmonella</taxon>
    </lineage>
</organism>
<feature type="signal peptide" evidence="1">
    <location>
        <begin position="1"/>
        <end position="23"/>
    </location>
</feature>